<keyword evidence="3" id="KW-1185">Reference proteome</keyword>
<protein>
    <submittedName>
        <fullName evidence="2">Uncharacterized protein</fullName>
    </submittedName>
</protein>
<evidence type="ECO:0000313" key="3">
    <source>
        <dbReference type="Proteomes" id="UP001163046"/>
    </source>
</evidence>
<gene>
    <name evidence="2" type="ORF">OS493_004715</name>
</gene>
<reference evidence="2" key="1">
    <citation type="submission" date="2023-01" db="EMBL/GenBank/DDBJ databases">
        <title>Genome assembly of the deep-sea coral Lophelia pertusa.</title>
        <authorList>
            <person name="Herrera S."/>
            <person name="Cordes E."/>
        </authorList>
    </citation>
    <scope>NUCLEOTIDE SEQUENCE</scope>
    <source>
        <strain evidence="2">USNM1676648</strain>
        <tissue evidence="2">Polyp</tissue>
    </source>
</reference>
<name>A0A9X0CYZ6_9CNID</name>
<dbReference type="EMBL" id="MU826351">
    <property type="protein sequence ID" value="KAJ7381117.1"/>
    <property type="molecule type" value="Genomic_DNA"/>
</dbReference>
<feature type="transmembrane region" description="Helical" evidence="1">
    <location>
        <begin position="66"/>
        <end position="87"/>
    </location>
</feature>
<keyword evidence="1" id="KW-1133">Transmembrane helix</keyword>
<keyword evidence="1" id="KW-0472">Membrane</keyword>
<dbReference type="Proteomes" id="UP001163046">
    <property type="component" value="Unassembled WGS sequence"/>
</dbReference>
<comment type="caution">
    <text evidence="2">The sequence shown here is derived from an EMBL/GenBank/DDBJ whole genome shotgun (WGS) entry which is preliminary data.</text>
</comment>
<accession>A0A9X0CYZ6</accession>
<organism evidence="2 3">
    <name type="scientific">Desmophyllum pertusum</name>
    <dbReference type="NCBI Taxonomy" id="174260"/>
    <lineage>
        <taxon>Eukaryota</taxon>
        <taxon>Metazoa</taxon>
        <taxon>Cnidaria</taxon>
        <taxon>Anthozoa</taxon>
        <taxon>Hexacorallia</taxon>
        <taxon>Scleractinia</taxon>
        <taxon>Caryophylliina</taxon>
        <taxon>Caryophylliidae</taxon>
        <taxon>Desmophyllum</taxon>
    </lineage>
</organism>
<evidence type="ECO:0000256" key="1">
    <source>
        <dbReference type="SAM" id="Phobius"/>
    </source>
</evidence>
<proteinExistence type="predicted"/>
<sequence length="107" mass="11798">MASCYHVDCDNIGPVTLKCFSSYRRRLTPCWLRLMTLPSYRVRGKTRGAGGYQPQTTVNCMKSWKVAFLVVGILLLGLFMAGVAFAFSSPEQARQLPGHPRSLAVSG</sequence>
<dbReference type="AlphaFoldDB" id="A0A9X0CYZ6"/>
<evidence type="ECO:0000313" key="2">
    <source>
        <dbReference type="EMBL" id="KAJ7381117.1"/>
    </source>
</evidence>
<keyword evidence="1" id="KW-0812">Transmembrane</keyword>